<feature type="compositionally biased region" description="Low complexity" evidence="1">
    <location>
        <begin position="264"/>
        <end position="278"/>
    </location>
</feature>
<organism evidence="2 3">
    <name type="scientific">Archangium gephyra</name>
    <dbReference type="NCBI Taxonomy" id="48"/>
    <lineage>
        <taxon>Bacteria</taxon>
        <taxon>Pseudomonadati</taxon>
        <taxon>Myxococcota</taxon>
        <taxon>Myxococcia</taxon>
        <taxon>Myxococcales</taxon>
        <taxon>Cystobacterineae</taxon>
        <taxon>Archangiaceae</taxon>
        <taxon>Archangium</taxon>
    </lineage>
</organism>
<evidence type="ECO:0000313" key="3">
    <source>
        <dbReference type="Proteomes" id="UP000249061"/>
    </source>
</evidence>
<feature type="compositionally biased region" description="Basic and acidic residues" evidence="1">
    <location>
        <begin position="279"/>
        <end position="290"/>
    </location>
</feature>
<dbReference type="AlphaFoldDB" id="A0A2W5TM73"/>
<protein>
    <recommendedName>
        <fullName evidence="4">Lipoprotein</fullName>
    </recommendedName>
</protein>
<dbReference type="Proteomes" id="UP000249061">
    <property type="component" value="Unassembled WGS sequence"/>
</dbReference>
<accession>A0A2W5TM73</accession>
<sequence>MSRLFLVSALGFIVTGCAGITVKKDQVAATRRVAIVGYQGILQMEDNDASSKNSITGAIGASKAMADMSSGKMGARRGEQAKNGYGELAKRLNGTFGWEIIDQSALGTVPAYQEKVAKSGGLMRTGSQTVEGLLTQYEVNTFKPEQLAAIAQGINADALATVELKYTVGKRGGVSIGGMGSTTKYPVATAHFKVVNKAGEVIWEDWVARGEVASKGLRNTMGADIVAEETEILIEAANSAFDAIIARYQGAEDANAKDKGTVKPSDTAPASTPAAAPATDEKKEEAPPAS</sequence>
<gene>
    <name evidence="2" type="ORF">DI536_15595</name>
</gene>
<feature type="region of interest" description="Disordered" evidence="1">
    <location>
        <begin position="254"/>
        <end position="290"/>
    </location>
</feature>
<dbReference type="EMBL" id="QFQP01000012">
    <property type="protein sequence ID" value="PZR12325.1"/>
    <property type="molecule type" value="Genomic_DNA"/>
</dbReference>
<evidence type="ECO:0000313" key="2">
    <source>
        <dbReference type="EMBL" id="PZR12325.1"/>
    </source>
</evidence>
<name>A0A2W5TM73_9BACT</name>
<evidence type="ECO:0000256" key="1">
    <source>
        <dbReference type="SAM" id="MobiDB-lite"/>
    </source>
</evidence>
<comment type="caution">
    <text evidence="2">The sequence shown here is derived from an EMBL/GenBank/DDBJ whole genome shotgun (WGS) entry which is preliminary data.</text>
</comment>
<reference evidence="2 3" key="1">
    <citation type="submission" date="2017-08" db="EMBL/GenBank/DDBJ databases">
        <title>Infants hospitalized years apart are colonized by the same room-sourced microbial strains.</title>
        <authorList>
            <person name="Brooks B."/>
            <person name="Olm M.R."/>
            <person name="Firek B.A."/>
            <person name="Baker R."/>
            <person name="Thomas B.C."/>
            <person name="Morowitz M.J."/>
            <person name="Banfield J.F."/>
        </authorList>
    </citation>
    <scope>NUCLEOTIDE SEQUENCE [LARGE SCALE GENOMIC DNA]</scope>
    <source>
        <strain evidence="2">S2_003_000_R2_14</strain>
    </source>
</reference>
<dbReference type="PROSITE" id="PS51257">
    <property type="entry name" value="PROKAR_LIPOPROTEIN"/>
    <property type="match status" value="1"/>
</dbReference>
<evidence type="ECO:0008006" key="4">
    <source>
        <dbReference type="Google" id="ProtNLM"/>
    </source>
</evidence>
<proteinExistence type="predicted"/>